<gene>
    <name evidence="9" type="ORF">SAMN05216233_12221</name>
</gene>
<dbReference type="InterPro" id="IPR003507">
    <property type="entry name" value="S66_fam"/>
</dbReference>
<name>A0A1G5IVF6_9BACT</name>
<comment type="similarity">
    <text evidence="1">Belongs to the peptidase S66 family.</text>
</comment>
<keyword evidence="2 9" id="KW-0121">Carboxypeptidase</keyword>
<dbReference type="Gene3D" id="3.50.30.60">
    <property type="entry name" value="LD-carboxypeptidase A C-terminal domain-like"/>
    <property type="match status" value="1"/>
</dbReference>
<evidence type="ECO:0000313" key="10">
    <source>
        <dbReference type="Proteomes" id="UP000198870"/>
    </source>
</evidence>
<dbReference type="PANTHER" id="PTHR30237:SF2">
    <property type="entry name" value="MUREIN TETRAPEPTIDE CARBOXYPEPTIDASE"/>
    <property type="match status" value="1"/>
</dbReference>
<feature type="active site" description="Charge relay system" evidence="6">
    <location>
        <position position="263"/>
    </location>
</feature>
<evidence type="ECO:0000259" key="7">
    <source>
        <dbReference type="Pfam" id="PF02016"/>
    </source>
</evidence>
<dbReference type="PIRSF" id="PIRSF028757">
    <property type="entry name" value="LD-carboxypeptidase"/>
    <property type="match status" value="1"/>
</dbReference>
<dbReference type="SUPFAM" id="SSF52317">
    <property type="entry name" value="Class I glutamine amidotransferase-like"/>
    <property type="match status" value="1"/>
</dbReference>
<dbReference type="InterPro" id="IPR027461">
    <property type="entry name" value="Carboxypeptidase_A_C_sf"/>
</dbReference>
<dbReference type="GO" id="GO:0004180">
    <property type="term" value="F:carboxypeptidase activity"/>
    <property type="evidence" value="ECO:0007669"/>
    <property type="project" value="UniProtKB-KW"/>
</dbReference>
<feature type="active site" description="Nucleophile" evidence="6">
    <location>
        <position position="105"/>
    </location>
</feature>
<protein>
    <submittedName>
        <fullName evidence="9">Muramoyltetrapeptide carboxypeptidase</fullName>
    </submittedName>
</protein>
<keyword evidence="4" id="KW-0378">Hydrolase</keyword>
<dbReference type="OrthoDB" id="9807329at2"/>
<dbReference type="GO" id="GO:0006508">
    <property type="term" value="P:proteolysis"/>
    <property type="evidence" value="ECO:0007669"/>
    <property type="project" value="UniProtKB-KW"/>
</dbReference>
<evidence type="ECO:0000313" key="9">
    <source>
        <dbReference type="EMBL" id="SCY79599.1"/>
    </source>
</evidence>
<evidence type="ECO:0000256" key="3">
    <source>
        <dbReference type="ARBA" id="ARBA00022670"/>
    </source>
</evidence>
<dbReference type="CDD" id="cd07025">
    <property type="entry name" value="Peptidase_S66"/>
    <property type="match status" value="1"/>
</dbReference>
<dbReference type="InterPro" id="IPR029062">
    <property type="entry name" value="Class_I_gatase-like"/>
</dbReference>
<keyword evidence="5" id="KW-0720">Serine protease</keyword>
<feature type="domain" description="LD-carboxypeptidase C-terminal" evidence="8">
    <location>
        <begin position="167"/>
        <end position="277"/>
    </location>
</feature>
<feature type="active site" description="Charge relay system" evidence="6">
    <location>
        <position position="198"/>
    </location>
</feature>
<dbReference type="AlphaFoldDB" id="A0A1G5IVF6"/>
<evidence type="ECO:0000256" key="2">
    <source>
        <dbReference type="ARBA" id="ARBA00022645"/>
    </source>
</evidence>
<dbReference type="InterPro" id="IPR040449">
    <property type="entry name" value="Peptidase_S66_N"/>
</dbReference>
<organism evidence="9 10">
    <name type="scientific">Desulfoluna spongiiphila</name>
    <dbReference type="NCBI Taxonomy" id="419481"/>
    <lineage>
        <taxon>Bacteria</taxon>
        <taxon>Pseudomonadati</taxon>
        <taxon>Thermodesulfobacteriota</taxon>
        <taxon>Desulfobacteria</taxon>
        <taxon>Desulfobacterales</taxon>
        <taxon>Desulfolunaceae</taxon>
        <taxon>Desulfoluna</taxon>
    </lineage>
</organism>
<dbReference type="PANTHER" id="PTHR30237">
    <property type="entry name" value="MURAMOYLTETRAPEPTIDE CARBOXYPEPTIDASE"/>
    <property type="match status" value="1"/>
</dbReference>
<dbReference type="GO" id="GO:0008236">
    <property type="term" value="F:serine-type peptidase activity"/>
    <property type="evidence" value="ECO:0007669"/>
    <property type="project" value="UniProtKB-KW"/>
</dbReference>
<keyword evidence="3" id="KW-0645">Protease</keyword>
<reference evidence="9 10" key="1">
    <citation type="submission" date="2016-10" db="EMBL/GenBank/DDBJ databases">
        <authorList>
            <person name="de Groot N.N."/>
        </authorList>
    </citation>
    <scope>NUCLEOTIDE SEQUENCE [LARGE SCALE GENOMIC DNA]</scope>
    <source>
        <strain evidence="9 10">AA1</strain>
    </source>
</reference>
<evidence type="ECO:0000256" key="1">
    <source>
        <dbReference type="ARBA" id="ARBA00010233"/>
    </source>
</evidence>
<dbReference type="STRING" id="419481.SAMN05216233_12221"/>
<evidence type="ECO:0000256" key="5">
    <source>
        <dbReference type="ARBA" id="ARBA00022825"/>
    </source>
</evidence>
<feature type="domain" description="LD-carboxypeptidase N-terminal" evidence="7">
    <location>
        <begin position="11"/>
        <end position="124"/>
    </location>
</feature>
<proteinExistence type="inferred from homology"/>
<dbReference type="Proteomes" id="UP000198870">
    <property type="component" value="Unassembled WGS sequence"/>
</dbReference>
<dbReference type="SUPFAM" id="SSF141986">
    <property type="entry name" value="LD-carboxypeptidase A C-terminal domain-like"/>
    <property type="match status" value="1"/>
</dbReference>
<evidence type="ECO:0000256" key="6">
    <source>
        <dbReference type="PIRSR" id="PIRSR028757-1"/>
    </source>
</evidence>
<dbReference type="Pfam" id="PF17676">
    <property type="entry name" value="Peptidase_S66C"/>
    <property type="match status" value="1"/>
</dbReference>
<dbReference type="Pfam" id="PF02016">
    <property type="entry name" value="Peptidase_S66"/>
    <property type="match status" value="1"/>
</dbReference>
<accession>A0A1G5IVF6</accession>
<evidence type="ECO:0000259" key="8">
    <source>
        <dbReference type="Pfam" id="PF17676"/>
    </source>
</evidence>
<dbReference type="RefSeq" id="WP_092214295.1">
    <property type="nucleotide sequence ID" value="NZ_FMUX01000022.1"/>
</dbReference>
<evidence type="ECO:0000256" key="4">
    <source>
        <dbReference type="ARBA" id="ARBA00022801"/>
    </source>
</evidence>
<keyword evidence="10" id="KW-1185">Reference proteome</keyword>
<dbReference type="InterPro" id="IPR027478">
    <property type="entry name" value="LdcA_N"/>
</dbReference>
<dbReference type="InterPro" id="IPR040921">
    <property type="entry name" value="Peptidase_S66C"/>
</dbReference>
<sequence>MMFPLEQDARIGVVAPSGVVDPVKLEKGMARLREAGWEVTAETAVGDSLRYLAGGEAARKASLLRMSAAHAGLLVAARGGYGAMRLLADLTPEELLGLPPFMGFSDATALLVRLVGLGVRAVHGPTIQALATACPETLAALDGLLRSGIRPDPLGSAWETLVDGEGEGVLSGGNLTTLAHLCGTPFQPDFSGCVLALEDLNEAPYRLDRALTQMRLSGALDGVAGVLVGECLHCGEEGELEAVFREVLAPLNIPVVTGGRFGHGPTNLPLVFGEPVVLSSAAGFRYV</sequence>
<dbReference type="EMBL" id="FMUX01000022">
    <property type="protein sequence ID" value="SCY79599.1"/>
    <property type="molecule type" value="Genomic_DNA"/>
</dbReference>
<dbReference type="Gene3D" id="3.40.50.10740">
    <property type="entry name" value="Class I glutamine amidotransferase-like"/>
    <property type="match status" value="1"/>
</dbReference>